<protein>
    <submittedName>
        <fullName evidence="1">Uncharacterized protein</fullName>
    </submittedName>
</protein>
<proteinExistence type="predicted"/>
<evidence type="ECO:0000313" key="2">
    <source>
        <dbReference type="Proteomes" id="UP000243985"/>
    </source>
</evidence>
<dbReference type="RefSeq" id="WP_245887388.1">
    <property type="nucleotide sequence ID" value="NZ_QBKG01000014.1"/>
</dbReference>
<dbReference type="EMBL" id="QBKG01000014">
    <property type="protein sequence ID" value="PTX03613.1"/>
    <property type="molecule type" value="Genomic_DNA"/>
</dbReference>
<gene>
    <name evidence="1" type="ORF">C8P65_11436</name>
</gene>
<reference evidence="1 2" key="1">
    <citation type="submission" date="2018-04" db="EMBL/GenBank/DDBJ databases">
        <title>Genomic Encyclopedia of Archaeal and Bacterial Type Strains, Phase II (KMG-II): from individual species to whole genera.</title>
        <authorList>
            <person name="Goeker M."/>
        </authorList>
    </citation>
    <scope>NUCLEOTIDE SEQUENCE [LARGE SCALE GENOMIC DNA]</scope>
    <source>
        <strain evidence="1 2">DSM 22902</strain>
    </source>
</reference>
<dbReference type="Proteomes" id="UP000243985">
    <property type="component" value="Unassembled WGS sequence"/>
</dbReference>
<sequence length="203" mass="23456">MNYQEHIIRLQTEVNRTFGRTVTSMFDFELLAEKIHLSTQTLRRFYGKIDKDKQLSAASLNLICQYIGFADWESFCAQPDTPKVNVHQLINAFYDTVAYSGAAFFDPKLRDTHEAYAELIIKDLPYAHTFLERYKDYPVITQSLYPWFPYYDQMAQRSYVQLIEAYLATEPLEHLRVCQNSFLAYGAFCAANGGGGEEKPSPQ</sequence>
<name>A0A2T5XSQ0_9FLAO</name>
<comment type="caution">
    <text evidence="1">The sequence shown here is derived from an EMBL/GenBank/DDBJ whole genome shotgun (WGS) entry which is preliminary data.</text>
</comment>
<accession>A0A2T5XSQ0</accession>
<dbReference type="AlphaFoldDB" id="A0A2T5XSQ0"/>
<dbReference type="GeneID" id="84581777"/>
<organism evidence="1 2">
    <name type="scientific">Capnocytophaga leadbetteri</name>
    <dbReference type="NCBI Taxonomy" id="327575"/>
    <lineage>
        <taxon>Bacteria</taxon>
        <taxon>Pseudomonadati</taxon>
        <taxon>Bacteroidota</taxon>
        <taxon>Flavobacteriia</taxon>
        <taxon>Flavobacteriales</taxon>
        <taxon>Flavobacteriaceae</taxon>
        <taxon>Capnocytophaga</taxon>
    </lineage>
</organism>
<evidence type="ECO:0000313" key="1">
    <source>
        <dbReference type="EMBL" id="PTX03613.1"/>
    </source>
</evidence>